<protein>
    <submittedName>
        <fullName evidence="1">Uncharacterized protein</fullName>
    </submittedName>
</protein>
<dbReference type="OrthoDB" id="412774at2759"/>
<keyword evidence="2" id="KW-1185">Reference proteome</keyword>
<sequence>MGCATSSSWHEPKIIQSPTVHHMPTLLADRASAMWPEDPVEVASLFSASSMPTSVSVPTASICRTTSWVLSTTSPAVDKESICNQDVVSMHGEVGSPSWEACEVQRRILDPSLCREELQETLV</sequence>
<dbReference type="Proteomes" id="UP000186817">
    <property type="component" value="Unassembled WGS sequence"/>
</dbReference>
<evidence type="ECO:0000313" key="2">
    <source>
        <dbReference type="Proteomes" id="UP000186817"/>
    </source>
</evidence>
<accession>A0A1Q9C826</accession>
<dbReference type="AlphaFoldDB" id="A0A1Q9C826"/>
<organism evidence="1 2">
    <name type="scientific">Symbiodinium microadriaticum</name>
    <name type="common">Dinoflagellate</name>
    <name type="synonym">Zooxanthella microadriatica</name>
    <dbReference type="NCBI Taxonomy" id="2951"/>
    <lineage>
        <taxon>Eukaryota</taxon>
        <taxon>Sar</taxon>
        <taxon>Alveolata</taxon>
        <taxon>Dinophyceae</taxon>
        <taxon>Suessiales</taxon>
        <taxon>Symbiodiniaceae</taxon>
        <taxon>Symbiodinium</taxon>
    </lineage>
</organism>
<proteinExistence type="predicted"/>
<evidence type="ECO:0000313" key="1">
    <source>
        <dbReference type="EMBL" id="OLP79103.1"/>
    </source>
</evidence>
<reference evidence="1 2" key="1">
    <citation type="submission" date="2016-02" db="EMBL/GenBank/DDBJ databases">
        <title>Genome analysis of coral dinoflagellate symbionts highlights evolutionary adaptations to a symbiotic lifestyle.</title>
        <authorList>
            <person name="Aranda M."/>
            <person name="Li Y."/>
            <person name="Liew Y.J."/>
            <person name="Baumgarten S."/>
            <person name="Simakov O."/>
            <person name="Wilson M."/>
            <person name="Piel J."/>
            <person name="Ashoor H."/>
            <person name="Bougouffa S."/>
            <person name="Bajic V.B."/>
            <person name="Ryu T."/>
            <person name="Ravasi T."/>
            <person name="Bayer T."/>
            <person name="Micklem G."/>
            <person name="Kim H."/>
            <person name="Bhak J."/>
            <person name="Lajeunesse T.C."/>
            <person name="Voolstra C.R."/>
        </authorList>
    </citation>
    <scope>NUCLEOTIDE SEQUENCE [LARGE SCALE GENOMIC DNA]</scope>
    <source>
        <strain evidence="1 2">CCMP2467</strain>
    </source>
</reference>
<dbReference type="EMBL" id="LSRX01001525">
    <property type="protein sequence ID" value="OLP79103.1"/>
    <property type="molecule type" value="Genomic_DNA"/>
</dbReference>
<comment type="caution">
    <text evidence="1">The sequence shown here is derived from an EMBL/GenBank/DDBJ whole genome shotgun (WGS) entry which is preliminary data.</text>
</comment>
<gene>
    <name evidence="1" type="ORF">AK812_SmicGene40647</name>
</gene>
<name>A0A1Q9C826_SYMMI</name>